<gene>
    <name evidence="2" type="ORF">Rsub_12216</name>
</gene>
<dbReference type="OrthoDB" id="10528562at2759"/>
<sequence length="92" mass="9327">MSLWLPDFAPADLASQHVAEVPDPALALAQLEHAVESKAAAIRDRLHNAPVVGQHEGGARLPQDDAEGGSATGDDASGSGSGSEASAESEEQ</sequence>
<proteinExistence type="predicted"/>
<organism evidence="2 3">
    <name type="scientific">Raphidocelis subcapitata</name>
    <dbReference type="NCBI Taxonomy" id="307507"/>
    <lineage>
        <taxon>Eukaryota</taxon>
        <taxon>Viridiplantae</taxon>
        <taxon>Chlorophyta</taxon>
        <taxon>core chlorophytes</taxon>
        <taxon>Chlorophyceae</taxon>
        <taxon>CS clade</taxon>
        <taxon>Sphaeropleales</taxon>
        <taxon>Selenastraceae</taxon>
        <taxon>Raphidocelis</taxon>
    </lineage>
</organism>
<comment type="caution">
    <text evidence="2">The sequence shown here is derived from an EMBL/GenBank/DDBJ whole genome shotgun (WGS) entry which is preliminary data.</text>
</comment>
<dbReference type="Proteomes" id="UP000247498">
    <property type="component" value="Unassembled WGS sequence"/>
</dbReference>
<dbReference type="InParanoid" id="A0A2V0PIF3"/>
<dbReference type="EMBL" id="BDRX01000163">
    <property type="protein sequence ID" value="GBF99591.1"/>
    <property type="molecule type" value="Genomic_DNA"/>
</dbReference>
<feature type="region of interest" description="Disordered" evidence="1">
    <location>
        <begin position="46"/>
        <end position="92"/>
    </location>
</feature>
<feature type="compositionally biased region" description="Low complexity" evidence="1">
    <location>
        <begin position="68"/>
        <end position="86"/>
    </location>
</feature>
<protein>
    <submittedName>
        <fullName evidence="2">Uncharacterized protein</fullName>
    </submittedName>
</protein>
<evidence type="ECO:0000313" key="3">
    <source>
        <dbReference type="Proteomes" id="UP000247498"/>
    </source>
</evidence>
<evidence type="ECO:0000313" key="2">
    <source>
        <dbReference type="EMBL" id="GBF99591.1"/>
    </source>
</evidence>
<evidence type="ECO:0000256" key="1">
    <source>
        <dbReference type="SAM" id="MobiDB-lite"/>
    </source>
</evidence>
<accession>A0A2V0PIF3</accession>
<keyword evidence="3" id="KW-1185">Reference proteome</keyword>
<name>A0A2V0PIF3_9CHLO</name>
<reference evidence="2 3" key="1">
    <citation type="journal article" date="2018" name="Sci. Rep.">
        <title>Raphidocelis subcapitata (=Pseudokirchneriella subcapitata) provides an insight into genome evolution and environmental adaptations in the Sphaeropleales.</title>
        <authorList>
            <person name="Suzuki S."/>
            <person name="Yamaguchi H."/>
            <person name="Nakajima N."/>
            <person name="Kawachi M."/>
        </authorList>
    </citation>
    <scope>NUCLEOTIDE SEQUENCE [LARGE SCALE GENOMIC DNA]</scope>
    <source>
        <strain evidence="2 3">NIES-35</strain>
    </source>
</reference>
<dbReference type="AlphaFoldDB" id="A0A2V0PIF3"/>